<feature type="transmembrane region" description="Helical" evidence="2">
    <location>
        <begin position="12"/>
        <end position="30"/>
    </location>
</feature>
<dbReference type="InterPro" id="IPR014756">
    <property type="entry name" value="Ig_E-set"/>
</dbReference>
<dbReference type="SUPFAM" id="SSF81296">
    <property type="entry name" value="E set domains"/>
    <property type="match status" value="1"/>
</dbReference>
<dbReference type="Pfam" id="PF24536">
    <property type="entry name" value="NXPE4_C"/>
    <property type="match status" value="1"/>
</dbReference>
<dbReference type="InterPro" id="IPR013783">
    <property type="entry name" value="Ig-like_fold"/>
</dbReference>
<dbReference type="PANTHER" id="PTHR16165:SF3">
    <property type="entry name" value="NXPE FAMILY MEMBER 1"/>
    <property type="match status" value="1"/>
</dbReference>
<dbReference type="Gene3D" id="2.60.40.10">
    <property type="entry name" value="Immunoglobulins"/>
    <property type="match status" value="1"/>
</dbReference>
<protein>
    <submittedName>
        <fullName evidence="5">NXPE family member 1</fullName>
    </submittedName>
</protein>
<dbReference type="AlphaFoldDB" id="A0A8J1L6G8"/>
<dbReference type="Proteomes" id="UP000186698">
    <property type="component" value="Chromosome 7L"/>
</dbReference>
<comment type="similarity">
    <text evidence="1">Belongs to the NXPE family.</text>
</comment>
<evidence type="ECO:0000313" key="4">
    <source>
        <dbReference type="Proteomes" id="UP000186698"/>
    </source>
</evidence>
<dbReference type="InterPro" id="IPR026845">
    <property type="entry name" value="NXPH/NXPE"/>
</dbReference>
<dbReference type="KEGG" id="xla:108695832"/>
<keyword evidence="2" id="KW-0812">Transmembrane</keyword>
<dbReference type="InterPro" id="IPR057106">
    <property type="entry name" value="NXPE4_C"/>
</dbReference>
<reference evidence="5" key="1">
    <citation type="submission" date="2025-08" db="UniProtKB">
        <authorList>
            <consortium name="RefSeq"/>
        </authorList>
    </citation>
    <scope>IDENTIFICATION</scope>
    <source>
        <strain evidence="5">J_2021</strain>
        <tissue evidence="5">Erythrocytes</tissue>
    </source>
</reference>
<accession>A0A8J1L6G8</accession>
<keyword evidence="4" id="KW-1185">Reference proteome</keyword>
<sequence length="530" mass="60536">MSKPKQKLFRTLLILSVPFIISFIVHWIVFKPRNYYLKGKYSKQLFILSDNESQNVMDIFNSINSRIINVSLTNINSTTSAKNSKAILLDHRKEYCVGDSLTIQLDMFDYNGKMKTYGGDFLRARVFSTKFGAGASGIIKDLNNGTYHVHFTLFWEGNIQISILLMHPSEGVAVLWRARNSGYKNIIFTGKFLDKTKEVHTECGFDLDPQEEKCRYGEDGEYFYCIKPLGVPCEAFISMKSNNRPYSYLTDLEKSIFIRSNIAAEIPQNHGSIDVLKCQRNSGEVKPKCSVGMSPPLPGGYFLNNVWHPVFCNLSTYEPQSLVNTCLSKKKIYLMGDSTIRQWIQYLTSIMKGLKLFNLDGSGWHRTHIALNMNTNTYIQWKKHGHPFVTPSFYTVKDYSSVPQEIDRLAGGPNTVIVIALGQHFRAFPITLFIRRLLNVRKAIGRLFIRSPDTKVIIKSENTREINTDVERFSDFHGYIQYLLAKDIFHGLNVGVIDAWDMTVALGSLNLHPSKTIINSQIILFLEYLC</sequence>
<dbReference type="OrthoDB" id="2112051at2759"/>
<evidence type="ECO:0000259" key="3">
    <source>
        <dbReference type="Pfam" id="PF24536"/>
    </source>
</evidence>
<evidence type="ECO:0000256" key="1">
    <source>
        <dbReference type="ARBA" id="ARBA00005431"/>
    </source>
</evidence>
<dbReference type="Pfam" id="PF06312">
    <property type="entry name" value="Neurexophilin"/>
    <property type="match status" value="1"/>
</dbReference>
<dbReference type="GeneID" id="108695832"/>
<dbReference type="RefSeq" id="XP_041425147.1">
    <property type="nucleotide sequence ID" value="XM_041569213.1"/>
</dbReference>
<gene>
    <name evidence="5" type="primary">LOC108695832</name>
</gene>
<dbReference type="PANTHER" id="PTHR16165">
    <property type="entry name" value="NXPE FAMILY MEMBER"/>
    <property type="match status" value="1"/>
</dbReference>
<proteinExistence type="inferred from homology"/>
<evidence type="ECO:0000313" key="5">
    <source>
        <dbReference type="RefSeq" id="XP_041425147.1"/>
    </source>
</evidence>
<feature type="domain" description="NXPE C-terminal" evidence="3">
    <location>
        <begin position="307"/>
        <end position="530"/>
    </location>
</feature>
<keyword evidence="2" id="KW-1133">Transmembrane helix</keyword>
<keyword evidence="2" id="KW-0472">Membrane</keyword>
<name>A0A8J1L6G8_XENLA</name>
<evidence type="ECO:0000256" key="2">
    <source>
        <dbReference type="SAM" id="Phobius"/>
    </source>
</evidence>
<organism evidence="4 5">
    <name type="scientific">Xenopus laevis</name>
    <name type="common">African clawed frog</name>
    <dbReference type="NCBI Taxonomy" id="8355"/>
    <lineage>
        <taxon>Eukaryota</taxon>
        <taxon>Metazoa</taxon>
        <taxon>Chordata</taxon>
        <taxon>Craniata</taxon>
        <taxon>Vertebrata</taxon>
        <taxon>Euteleostomi</taxon>
        <taxon>Amphibia</taxon>
        <taxon>Batrachia</taxon>
        <taxon>Anura</taxon>
        <taxon>Pipoidea</taxon>
        <taxon>Pipidae</taxon>
        <taxon>Xenopodinae</taxon>
        <taxon>Xenopus</taxon>
        <taxon>Xenopus</taxon>
    </lineage>
</organism>